<keyword evidence="1" id="KW-0812">Transmembrane</keyword>
<evidence type="ECO:0000256" key="1">
    <source>
        <dbReference type="SAM" id="Phobius"/>
    </source>
</evidence>
<protein>
    <submittedName>
        <fullName evidence="2">Uncharacterized protein</fullName>
    </submittedName>
</protein>
<reference evidence="2 3" key="1">
    <citation type="submission" date="2019-03" db="EMBL/GenBank/DDBJ databases">
        <title>First draft genome of Liparis tanakae, snailfish: a comprehensive survey of snailfish specific genes.</title>
        <authorList>
            <person name="Kim W."/>
            <person name="Song I."/>
            <person name="Jeong J.-H."/>
            <person name="Kim D."/>
            <person name="Kim S."/>
            <person name="Ryu S."/>
            <person name="Song J.Y."/>
            <person name="Lee S.K."/>
        </authorList>
    </citation>
    <scope>NUCLEOTIDE SEQUENCE [LARGE SCALE GENOMIC DNA]</scope>
    <source>
        <tissue evidence="2">Muscle</tissue>
    </source>
</reference>
<dbReference type="AlphaFoldDB" id="A0A4Z2DZI5"/>
<keyword evidence="1" id="KW-1133">Transmembrane helix</keyword>
<accession>A0A4Z2DZI5</accession>
<organism evidence="2 3">
    <name type="scientific">Liparis tanakae</name>
    <name type="common">Tanaka's snailfish</name>
    <dbReference type="NCBI Taxonomy" id="230148"/>
    <lineage>
        <taxon>Eukaryota</taxon>
        <taxon>Metazoa</taxon>
        <taxon>Chordata</taxon>
        <taxon>Craniata</taxon>
        <taxon>Vertebrata</taxon>
        <taxon>Euteleostomi</taxon>
        <taxon>Actinopterygii</taxon>
        <taxon>Neopterygii</taxon>
        <taxon>Teleostei</taxon>
        <taxon>Neoteleostei</taxon>
        <taxon>Acanthomorphata</taxon>
        <taxon>Eupercaria</taxon>
        <taxon>Perciformes</taxon>
        <taxon>Cottioidei</taxon>
        <taxon>Cottales</taxon>
        <taxon>Liparidae</taxon>
        <taxon>Liparis</taxon>
    </lineage>
</organism>
<evidence type="ECO:0000313" key="3">
    <source>
        <dbReference type="Proteomes" id="UP000314294"/>
    </source>
</evidence>
<sequence>MSTDNEPVTGDVREAFAVFVALHAGALQASGIPPVLWRSLHRKITGEVGPRRYGPTGDFRSSCARERALLTCKEVSALMYAIT</sequence>
<evidence type="ECO:0000313" key="2">
    <source>
        <dbReference type="EMBL" id="TNN21936.1"/>
    </source>
</evidence>
<keyword evidence="1" id="KW-0472">Membrane</keyword>
<dbReference type="EMBL" id="SRLO01025093">
    <property type="protein sequence ID" value="TNN21936.1"/>
    <property type="molecule type" value="Genomic_DNA"/>
</dbReference>
<feature type="transmembrane region" description="Helical" evidence="1">
    <location>
        <begin position="15"/>
        <end position="37"/>
    </location>
</feature>
<keyword evidence="3" id="KW-1185">Reference proteome</keyword>
<dbReference type="Proteomes" id="UP000314294">
    <property type="component" value="Unassembled WGS sequence"/>
</dbReference>
<proteinExistence type="predicted"/>
<name>A0A4Z2DZI5_9TELE</name>
<gene>
    <name evidence="2" type="ORF">EYF80_067953</name>
</gene>
<dbReference type="OrthoDB" id="60477at2759"/>
<comment type="caution">
    <text evidence="2">The sequence shown here is derived from an EMBL/GenBank/DDBJ whole genome shotgun (WGS) entry which is preliminary data.</text>
</comment>